<evidence type="ECO:0000313" key="1">
    <source>
        <dbReference type="EMBL" id="DAE12885.1"/>
    </source>
</evidence>
<organism evidence="1">
    <name type="scientific">Siphoviridae sp. ctcC24</name>
    <dbReference type="NCBI Taxonomy" id="2825570"/>
    <lineage>
        <taxon>Viruses</taxon>
        <taxon>Duplodnaviria</taxon>
        <taxon>Heunggongvirae</taxon>
        <taxon>Uroviricota</taxon>
        <taxon>Caudoviricetes</taxon>
    </lineage>
</organism>
<proteinExistence type="predicted"/>
<sequence>MKLMFTYLKKNGNGGIRATGTSAEILTMTAIAVESLSVVIAEEKGISKKEALKFILDCFYEDIDALVAI</sequence>
<name>A0A8S5Q2J2_9CAUD</name>
<protein>
    <submittedName>
        <fullName evidence="1">Squalene-hopene cyclase N-terminal domain</fullName>
    </submittedName>
</protein>
<reference evidence="1" key="1">
    <citation type="journal article" date="2021" name="Proc. Natl. Acad. Sci. U.S.A.">
        <title>A Catalog of Tens of Thousands of Viruses from Human Metagenomes Reveals Hidden Associations with Chronic Diseases.</title>
        <authorList>
            <person name="Tisza M.J."/>
            <person name="Buck C.B."/>
        </authorList>
    </citation>
    <scope>NUCLEOTIDE SEQUENCE</scope>
    <source>
        <strain evidence="1">Ctcc24</strain>
    </source>
</reference>
<accession>A0A8S5Q2J2</accession>
<dbReference type="EMBL" id="BK015559">
    <property type="protein sequence ID" value="DAE12885.1"/>
    <property type="molecule type" value="Genomic_DNA"/>
</dbReference>